<proteinExistence type="predicted"/>
<name>A0A5Q2EYU7_9VIRU</name>
<evidence type="ECO:0000313" key="3">
    <source>
        <dbReference type="Proteomes" id="UP001230548"/>
    </source>
</evidence>
<feature type="compositionally biased region" description="Basic residues" evidence="1">
    <location>
        <begin position="103"/>
        <end position="116"/>
    </location>
</feature>
<accession>A0A5Q2EYU7</accession>
<sequence>MPRSTLGRLYTPLAYSTGGAISQAALRAAYNAAHPYIKRVGNKVITSVTKSAARSAGAAADKFFTTVSDKAGNLFAAPVATAAAVPLGPMRRGKLGGATFGGKQRRGRKHKVRKNKSIKEKNTGVSWTHSYGKLVSAADALHVGMCTSPAVQVKYMAGMALLKWLLSKRGLQAETLDSIVGGTGDGIRLEYRQSATSITSDVSFIGGSPPFTLRNFANWWIDILRPWNNTSIPEEFEMQSVSYLNAAGAAERFDVRGGRWNVSSACNFKIQNRTVNVVAAVPDPDATDTVDNQPLHGYLLTGTGTGPNILHELTSPNSFMGDTTWGVIEGNSSFMGPTSVYRRVLKPGDFNNVKYVSKVNLNPGTMKTASVYHKHSMTANKFLSAFNTYQIPDITPITLIPGKRPWGKYMIFSLSKVMDSSSGVTVRAAFEAEMRMTAVFTCRSTFITAPYVNRVYGQ</sequence>
<keyword evidence="3" id="KW-1185">Reference proteome</keyword>
<protein>
    <submittedName>
        <fullName evidence="2">Capsid protein</fullName>
    </submittedName>
</protein>
<reference evidence="2" key="1">
    <citation type="journal article" date="2019" name="Viruses">
        <title>Single-stranded DNA viruses in Antarctic cryoconite holes.</title>
        <authorList>
            <person name="Sommers P."/>
            <person name="Fontenele R.S."/>
            <person name="Kringen T."/>
            <person name="Kaberger S."/>
            <person name="Porazinska D.L."/>
            <person name="Darcy J.L."/>
            <person name="Schmidt S.K."/>
            <person name="Varsani A."/>
        </authorList>
    </citation>
    <scope>NUCLEOTIDE SEQUENCE</scope>
    <source>
        <strain evidence="2">COCH21_V_47</strain>
    </source>
</reference>
<gene>
    <name evidence="2" type="primary">cp</name>
</gene>
<organism evidence="2 3">
    <name type="scientific">Antarctic virus COCH21_47</name>
    <dbReference type="NCBI Taxonomy" id="2664242"/>
    <lineage>
        <taxon>Viruses</taxon>
        <taxon>Monodnaviria</taxon>
        <taxon>Shotokuvirae</taxon>
        <taxon>Cressdnaviricota</taxon>
        <taxon>Arfiviricetes</taxon>
        <taxon>Saturnivirales</taxon>
        <taxon>Kanorauviridae</taxon>
        <taxon>Kajamanuvirus</taxon>
        <taxon>Kajamanuvirus cryonitae</taxon>
    </lineage>
</organism>
<evidence type="ECO:0000256" key="1">
    <source>
        <dbReference type="SAM" id="MobiDB-lite"/>
    </source>
</evidence>
<dbReference type="EMBL" id="MN328279">
    <property type="protein sequence ID" value="QGF19371.1"/>
    <property type="molecule type" value="Genomic_DNA"/>
</dbReference>
<feature type="region of interest" description="Disordered" evidence="1">
    <location>
        <begin position="95"/>
        <end position="116"/>
    </location>
</feature>
<evidence type="ECO:0000313" key="2">
    <source>
        <dbReference type="EMBL" id="QGF19371.1"/>
    </source>
</evidence>
<dbReference type="Proteomes" id="UP001230548">
    <property type="component" value="Segment"/>
</dbReference>